<sequence length="59" mass="7097">MLAYLLGLDWRRSLESLMKSKLKSFNWMFMVRDVDDFLVSVSAWRKMTDLFFLLKLCAE</sequence>
<comment type="caution">
    <text evidence="1">The sequence shown here is derived from an EMBL/GenBank/DDBJ whole genome shotgun (WGS) entry which is preliminary data.</text>
</comment>
<reference evidence="1 2" key="1">
    <citation type="submission" date="2017-06" db="EMBL/GenBank/DDBJ databases">
        <title>Draft genome of Pseudomonas nitroreducens DF05.</title>
        <authorList>
            <person name="Iyer R."/>
        </authorList>
    </citation>
    <scope>NUCLEOTIDE SEQUENCE [LARGE SCALE GENOMIC DNA]</scope>
    <source>
        <strain evidence="1 2">DF05</strain>
    </source>
</reference>
<dbReference type="AlphaFoldDB" id="A0A246FB75"/>
<protein>
    <submittedName>
        <fullName evidence="1">Uncharacterized protein</fullName>
    </submittedName>
</protein>
<organism evidence="1 2">
    <name type="scientific">Pseudomonas nitroreducens</name>
    <dbReference type="NCBI Taxonomy" id="46680"/>
    <lineage>
        <taxon>Bacteria</taxon>
        <taxon>Pseudomonadati</taxon>
        <taxon>Pseudomonadota</taxon>
        <taxon>Gammaproteobacteria</taxon>
        <taxon>Pseudomonadales</taxon>
        <taxon>Pseudomonadaceae</taxon>
        <taxon>Pseudomonas</taxon>
    </lineage>
</organism>
<dbReference type="EMBL" id="NJBA01000002">
    <property type="protein sequence ID" value="OWP51556.1"/>
    <property type="molecule type" value="Genomic_DNA"/>
</dbReference>
<evidence type="ECO:0000313" key="2">
    <source>
        <dbReference type="Proteomes" id="UP000198145"/>
    </source>
</evidence>
<name>A0A246FB75_PSENT</name>
<accession>A0A246FB75</accession>
<gene>
    <name evidence="1" type="ORF">CEG18_04610</name>
</gene>
<evidence type="ECO:0000313" key="1">
    <source>
        <dbReference type="EMBL" id="OWP51556.1"/>
    </source>
</evidence>
<dbReference type="Proteomes" id="UP000198145">
    <property type="component" value="Unassembled WGS sequence"/>
</dbReference>
<proteinExistence type="predicted"/>